<dbReference type="AlphaFoldDB" id="A0A6A4ESE6"/>
<evidence type="ECO:0000313" key="1">
    <source>
        <dbReference type="EMBL" id="KAE9012031.1"/>
    </source>
</evidence>
<sequence length="83" mass="8893">MGRWLYYYGALANSRVLCTPAFCVVVGNCLGLPSPRLSFSATGTPSWSQLQRLQRRHKAQRCLLQVQVIGGGGAGAPGPFISV</sequence>
<dbReference type="Proteomes" id="UP000435112">
    <property type="component" value="Unassembled WGS sequence"/>
</dbReference>
<dbReference type="Proteomes" id="UP000434957">
    <property type="component" value="Unassembled WGS sequence"/>
</dbReference>
<evidence type="ECO:0000313" key="4">
    <source>
        <dbReference type="Proteomes" id="UP000435112"/>
    </source>
</evidence>
<keyword evidence="3" id="KW-1185">Reference proteome</keyword>
<name>A0A6A4ESE6_9STRA</name>
<evidence type="ECO:0000313" key="3">
    <source>
        <dbReference type="Proteomes" id="UP000434957"/>
    </source>
</evidence>
<proteinExistence type="predicted"/>
<gene>
    <name evidence="1" type="ORF">PR002_g14917</name>
    <name evidence="2" type="ORF">PR003_g15179</name>
</gene>
<protein>
    <submittedName>
        <fullName evidence="2">Uncharacterized protein</fullName>
    </submittedName>
</protein>
<comment type="caution">
    <text evidence="2">The sequence shown here is derived from an EMBL/GenBank/DDBJ whole genome shotgun (WGS) entry which is preliminary data.</text>
</comment>
<reference evidence="2 3" key="1">
    <citation type="submission" date="2018-08" db="EMBL/GenBank/DDBJ databases">
        <title>Genomic investigation of the strawberry pathogen Phytophthora fragariae indicates pathogenicity is determined by transcriptional variation in three key races.</title>
        <authorList>
            <person name="Adams T.M."/>
            <person name="Armitage A.D."/>
            <person name="Sobczyk M.K."/>
            <person name="Bates H.J."/>
            <person name="Dunwell J.M."/>
            <person name="Nellist C.F."/>
            <person name="Harrison R.J."/>
        </authorList>
    </citation>
    <scope>NUCLEOTIDE SEQUENCE [LARGE SCALE GENOMIC DNA]</scope>
    <source>
        <strain evidence="1 4">SCRP324</strain>
        <strain evidence="2 3">SCRP333</strain>
    </source>
</reference>
<dbReference type="EMBL" id="QXFT01001038">
    <property type="protein sequence ID" value="KAE9331020.1"/>
    <property type="molecule type" value="Genomic_DNA"/>
</dbReference>
<organism evidence="2 3">
    <name type="scientific">Phytophthora rubi</name>
    <dbReference type="NCBI Taxonomy" id="129364"/>
    <lineage>
        <taxon>Eukaryota</taxon>
        <taxon>Sar</taxon>
        <taxon>Stramenopiles</taxon>
        <taxon>Oomycota</taxon>
        <taxon>Peronosporomycetes</taxon>
        <taxon>Peronosporales</taxon>
        <taxon>Peronosporaceae</taxon>
        <taxon>Phytophthora</taxon>
    </lineage>
</organism>
<evidence type="ECO:0000313" key="2">
    <source>
        <dbReference type="EMBL" id="KAE9331020.1"/>
    </source>
</evidence>
<accession>A0A6A4ESE6</accession>
<dbReference type="EMBL" id="QXFU01001056">
    <property type="protein sequence ID" value="KAE9012031.1"/>
    <property type="molecule type" value="Genomic_DNA"/>
</dbReference>